<proteinExistence type="predicted"/>
<keyword evidence="5" id="KW-1185">Reference proteome</keyword>
<keyword evidence="3" id="KW-0812">Transmembrane</keyword>
<evidence type="ECO:0000256" key="1">
    <source>
        <dbReference type="SAM" id="Coils"/>
    </source>
</evidence>
<keyword evidence="1" id="KW-0175">Coiled coil</keyword>
<dbReference type="EMBL" id="JAULRT010000027">
    <property type="protein sequence ID" value="MDO3380665.1"/>
    <property type="molecule type" value="Genomic_DNA"/>
</dbReference>
<evidence type="ECO:0000313" key="5">
    <source>
        <dbReference type="Proteomes" id="UP001168380"/>
    </source>
</evidence>
<evidence type="ECO:0000313" key="4">
    <source>
        <dbReference type="EMBL" id="MDO3380665.1"/>
    </source>
</evidence>
<sequence length="608" mass="69176">MQDQTTLAFILLQLLALLLVVTCVLGLVAWRFRKRYRRLMRAYVRLKKRRSNGGVSATPTQSTAPESDPAPGIDWAALQQDALDRYRKSTGKTLGDFNGKDPFSARIASIRYLYLKAEAEAEHADTPHRQWQLLEKALAGLVTTLLQNMRPVKAQEQDTGALMKQRIHALQHVEQDNVLLRAKNENYGAELKKLRTFQQKYRTLLTQLDAPRIVESREAIERSGLNKLSAIHDSHEQVVQRMHRHVKGEPHEAFYQDKKPLMGHLQELHDGVEEYREKLGQYRRQLKAPEDQDTRLSMIRTLRDNNQAQRNTIVDLRRELKCLQRAMVDEQRDPGAGDTVKLERMVSECEACIATLESEVQYLHDQLESRTDDQPDGDGESPDSLSATLLGFALAVIEKHSFNEVLALVRDTLVQLNIQFALRQCHGDKSAVINTTGRADAVVKQQLHRLASGEWRQEADTGLEYSSVCLQVFVPKDAFFGLDADTLIRLLDVIHGLVHLQLDHLADIERLEGHHHQVVQMAERVRAGVTNIDIQYAYNTEETKRVVDNLIIEMRQLVTVLDIDEDMRVVFEAAITEAQQRFALLYGAGSAVDREISALSQTLDELEK</sequence>
<name>A0ABT8TAK4_9GAMM</name>
<evidence type="ECO:0000256" key="2">
    <source>
        <dbReference type="SAM" id="MobiDB-lite"/>
    </source>
</evidence>
<feature type="region of interest" description="Disordered" evidence="2">
    <location>
        <begin position="52"/>
        <end position="71"/>
    </location>
</feature>
<feature type="coiled-coil region" evidence="1">
    <location>
        <begin position="265"/>
        <end position="333"/>
    </location>
</feature>
<evidence type="ECO:0000256" key="3">
    <source>
        <dbReference type="SAM" id="Phobius"/>
    </source>
</evidence>
<keyword evidence="3" id="KW-0472">Membrane</keyword>
<dbReference type="RefSeq" id="WP_302710788.1">
    <property type="nucleotide sequence ID" value="NZ_JAULRT010000027.1"/>
</dbReference>
<feature type="compositionally biased region" description="Polar residues" evidence="2">
    <location>
        <begin position="53"/>
        <end position="65"/>
    </location>
</feature>
<accession>A0ABT8TAK4</accession>
<feature type="transmembrane region" description="Helical" evidence="3">
    <location>
        <begin position="6"/>
        <end position="30"/>
    </location>
</feature>
<keyword evidence="3" id="KW-1133">Transmembrane helix</keyword>
<comment type="caution">
    <text evidence="4">The sequence shown here is derived from an EMBL/GenBank/DDBJ whole genome shotgun (WGS) entry which is preliminary data.</text>
</comment>
<reference evidence="4" key="1">
    <citation type="submission" date="2023-07" db="EMBL/GenBank/DDBJ databases">
        <title>Gilvimarinus algae sp. nov., isolated from the surface of Kelp.</title>
        <authorList>
            <person name="Sun Y.Y."/>
            <person name="Gong Y."/>
            <person name="Du Z.J."/>
        </authorList>
    </citation>
    <scope>NUCLEOTIDE SEQUENCE</scope>
    <source>
        <strain evidence="4">SDUM040014</strain>
    </source>
</reference>
<protein>
    <submittedName>
        <fullName evidence="4">Uncharacterized protein</fullName>
    </submittedName>
</protein>
<organism evidence="4 5">
    <name type="scientific">Gilvimarinus algae</name>
    <dbReference type="NCBI Taxonomy" id="3058037"/>
    <lineage>
        <taxon>Bacteria</taxon>
        <taxon>Pseudomonadati</taxon>
        <taxon>Pseudomonadota</taxon>
        <taxon>Gammaproteobacteria</taxon>
        <taxon>Cellvibrionales</taxon>
        <taxon>Cellvibrionaceae</taxon>
        <taxon>Gilvimarinus</taxon>
    </lineage>
</organism>
<dbReference type="Proteomes" id="UP001168380">
    <property type="component" value="Unassembled WGS sequence"/>
</dbReference>
<gene>
    <name evidence="4" type="ORF">QWI16_00685</name>
</gene>